<feature type="region of interest" description="Disordered" evidence="1">
    <location>
        <begin position="45"/>
        <end position="72"/>
    </location>
</feature>
<dbReference type="EMBL" id="MCFD01000002">
    <property type="protein sequence ID" value="ORX72915.1"/>
    <property type="molecule type" value="Genomic_DNA"/>
</dbReference>
<reference evidence="2 3" key="1">
    <citation type="submission" date="2016-07" db="EMBL/GenBank/DDBJ databases">
        <title>Pervasive Adenine N6-methylation of Active Genes in Fungi.</title>
        <authorList>
            <consortium name="DOE Joint Genome Institute"/>
            <person name="Mondo S.J."/>
            <person name="Dannebaum R.O."/>
            <person name="Kuo R.C."/>
            <person name="Labutti K."/>
            <person name="Haridas S."/>
            <person name="Kuo A."/>
            <person name="Salamov A."/>
            <person name="Ahrendt S.R."/>
            <person name="Lipzen A."/>
            <person name="Sullivan W."/>
            <person name="Andreopoulos W.B."/>
            <person name="Clum A."/>
            <person name="Lindquist E."/>
            <person name="Daum C."/>
            <person name="Ramamoorthy G.K."/>
            <person name="Gryganskyi A."/>
            <person name="Culley D."/>
            <person name="Magnuson J.K."/>
            <person name="James T.Y."/>
            <person name="O'Malley M.A."/>
            <person name="Stajich J.E."/>
            <person name="Spatafora J.W."/>
            <person name="Visel A."/>
            <person name="Grigoriev I.V."/>
        </authorList>
    </citation>
    <scope>NUCLEOTIDE SEQUENCE [LARGE SCALE GENOMIC DNA]</scope>
    <source>
        <strain evidence="2 3">ATCC 12442</strain>
    </source>
</reference>
<dbReference type="AlphaFoldDB" id="A0A1Y1WHS2"/>
<evidence type="ECO:0000313" key="2">
    <source>
        <dbReference type="EMBL" id="ORX72915.1"/>
    </source>
</evidence>
<dbReference type="GeneID" id="63803156"/>
<sequence>MHARGRNAYIAIATIDENGTVKRITNALSQMAILGLRACGYQQESTVEKGQLSEQRSRKPKGLPSDTLGKHT</sequence>
<dbReference type="Proteomes" id="UP000193922">
    <property type="component" value="Unassembled WGS sequence"/>
</dbReference>
<gene>
    <name evidence="2" type="ORF">DL89DRAFT_265086</name>
</gene>
<evidence type="ECO:0000256" key="1">
    <source>
        <dbReference type="SAM" id="MobiDB-lite"/>
    </source>
</evidence>
<keyword evidence="3" id="KW-1185">Reference proteome</keyword>
<organism evidence="2 3">
    <name type="scientific">Linderina pennispora</name>
    <dbReference type="NCBI Taxonomy" id="61395"/>
    <lineage>
        <taxon>Eukaryota</taxon>
        <taxon>Fungi</taxon>
        <taxon>Fungi incertae sedis</taxon>
        <taxon>Zoopagomycota</taxon>
        <taxon>Kickxellomycotina</taxon>
        <taxon>Kickxellomycetes</taxon>
        <taxon>Kickxellales</taxon>
        <taxon>Kickxellaceae</taxon>
        <taxon>Linderina</taxon>
    </lineage>
</organism>
<dbReference type="RefSeq" id="XP_040746255.1">
    <property type="nucleotide sequence ID" value="XM_040886508.1"/>
</dbReference>
<name>A0A1Y1WHS2_9FUNG</name>
<protein>
    <submittedName>
        <fullName evidence="2">Uncharacterized protein</fullName>
    </submittedName>
</protein>
<evidence type="ECO:0000313" key="3">
    <source>
        <dbReference type="Proteomes" id="UP000193922"/>
    </source>
</evidence>
<proteinExistence type="predicted"/>
<comment type="caution">
    <text evidence="2">The sequence shown here is derived from an EMBL/GenBank/DDBJ whole genome shotgun (WGS) entry which is preliminary data.</text>
</comment>
<accession>A0A1Y1WHS2</accession>